<gene>
    <name evidence="1" type="ORF">UT23_C0027G0011</name>
</gene>
<protein>
    <recommendedName>
        <fullName evidence="3">CBM-cenC domain-containing protein</fullName>
    </recommendedName>
</protein>
<organism evidence="1 2">
    <name type="scientific">Candidatus Woesebacteria bacterium GW2011_GWA1_39_12</name>
    <dbReference type="NCBI Taxonomy" id="1618549"/>
    <lineage>
        <taxon>Bacteria</taxon>
        <taxon>Candidatus Woeseibacteriota</taxon>
    </lineage>
</organism>
<name>A0A0G0M036_9BACT</name>
<proteinExistence type="predicted"/>
<reference evidence="1 2" key="1">
    <citation type="journal article" date="2015" name="Nature">
        <title>rRNA introns, odd ribosomes, and small enigmatic genomes across a large radiation of phyla.</title>
        <authorList>
            <person name="Brown C.T."/>
            <person name="Hug L.A."/>
            <person name="Thomas B.C."/>
            <person name="Sharon I."/>
            <person name="Castelle C.J."/>
            <person name="Singh A."/>
            <person name="Wilkins M.J."/>
            <person name="Williams K.H."/>
            <person name="Banfield J.F."/>
        </authorList>
    </citation>
    <scope>NUCLEOTIDE SEQUENCE [LARGE SCALE GENOMIC DNA]</scope>
</reference>
<dbReference type="EMBL" id="LBWA01000027">
    <property type="protein sequence ID" value="KKQ96662.1"/>
    <property type="molecule type" value="Genomic_DNA"/>
</dbReference>
<evidence type="ECO:0000313" key="2">
    <source>
        <dbReference type="Proteomes" id="UP000034325"/>
    </source>
</evidence>
<accession>A0A0G0M036</accession>
<dbReference type="AlphaFoldDB" id="A0A0G0M036"/>
<comment type="caution">
    <text evidence="1">The sequence shown here is derived from an EMBL/GenBank/DDBJ whole genome shotgun (WGS) entry which is preliminary data.</text>
</comment>
<evidence type="ECO:0000313" key="1">
    <source>
        <dbReference type="EMBL" id="KKQ96662.1"/>
    </source>
</evidence>
<dbReference type="Proteomes" id="UP000034325">
    <property type="component" value="Unassembled WGS sequence"/>
</dbReference>
<sequence>MTWPYFGTSRLTNCVTPPEFNYVMIKLPDWPQTQMKSIKAFKFDTSLEEWSSGYDSEIGNNDSGSLGLELVGSRFPFSRIILESIEIKPGHLYKVMGFLKTQIALPSNQRDGALRIDFHSNLENDKVGIISSVSSRVWGTDDWVKKQVMERAPDSAKYMTISLQVGSSGRTKVWADDVLVEESISEVEDPTVKSPYTHKPFDLNLLYFNSIGNL</sequence>
<dbReference type="Gene3D" id="2.60.120.260">
    <property type="entry name" value="Galactose-binding domain-like"/>
    <property type="match status" value="1"/>
</dbReference>
<evidence type="ECO:0008006" key="3">
    <source>
        <dbReference type="Google" id="ProtNLM"/>
    </source>
</evidence>